<evidence type="ECO:0000313" key="4">
    <source>
        <dbReference type="Proteomes" id="UP000054166"/>
    </source>
</evidence>
<dbReference type="AlphaFoldDB" id="A0A0C3AJM6"/>
<reference evidence="3 4" key="1">
    <citation type="submission" date="2014-04" db="EMBL/GenBank/DDBJ databases">
        <authorList>
            <consortium name="DOE Joint Genome Institute"/>
            <person name="Kuo A."/>
            <person name="Tarkka M."/>
            <person name="Buscot F."/>
            <person name="Kohler A."/>
            <person name="Nagy L.G."/>
            <person name="Floudas D."/>
            <person name="Copeland A."/>
            <person name="Barry K.W."/>
            <person name="Cichocki N."/>
            <person name="Veneault-Fourrey C."/>
            <person name="LaButti K."/>
            <person name="Lindquist E.A."/>
            <person name="Lipzen A."/>
            <person name="Lundell T."/>
            <person name="Morin E."/>
            <person name="Murat C."/>
            <person name="Sun H."/>
            <person name="Tunlid A."/>
            <person name="Henrissat B."/>
            <person name="Grigoriev I.V."/>
            <person name="Hibbett D.S."/>
            <person name="Martin F."/>
            <person name="Nordberg H.P."/>
            <person name="Cantor M.N."/>
            <person name="Hua S.X."/>
        </authorList>
    </citation>
    <scope>NUCLEOTIDE SEQUENCE [LARGE SCALE GENOMIC DNA]</scope>
    <source>
        <strain evidence="3 4">F 1598</strain>
    </source>
</reference>
<dbReference type="Proteomes" id="UP000054166">
    <property type="component" value="Unassembled WGS sequence"/>
</dbReference>
<gene>
    <name evidence="3" type="ORF">PILCRDRAFT_14772</name>
</gene>
<dbReference type="STRING" id="765440.A0A0C3AJM6"/>
<sequence>MTEKVPDEESVNYSETASELNLNANLDHIKNSLTVAGISRATFAILSSLPRRNRSLRSSQFSPKASSRQEHRPLRIRAQMESPNDTLSYNHPPLCWRGHSVSFSFFLSIYASNMWCFWGVWDQTGSNGADLTFPQEFGIPTDASSPHAARNTWIVGVVNPARYIRSAACSCWLSDSLNSYLGRRGAIFITVLIIISIPTAYGFTHNLKTSLIVPLGPRYWNGRKGSLLAFYLSYCLVEILNCLSIGSTNPIYGRWKSPRTNQWCACQWLAALGTFKMCHELLPRGYPQSFFIDRFWYLIRFSADIIFDNTGEIVWHLQLSSAFIPAVPLVVGISSALPPWLTKKNRYTDPYYVPVKGHSKLPATSTISMSNLLRKARLFAPPTFFRL</sequence>
<evidence type="ECO:0000256" key="2">
    <source>
        <dbReference type="SAM" id="Phobius"/>
    </source>
</evidence>
<accession>A0A0C3AJM6</accession>
<feature type="region of interest" description="Disordered" evidence="1">
    <location>
        <begin position="55"/>
        <end position="84"/>
    </location>
</feature>
<keyword evidence="2" id="KW-0472">Membrane</keyword>
<evidence type="ECO:0000313" key="3">
    <source>
        <dbReference type="EMBL" id="KIM74048.1"/>
    </source>
</evidence>
<name>A0A0C3AJM6_PILCF</name>
<protein>
    <submittedName>
        <fullName evidence="3">Uncharacterized protein</fullName>
    </submittedName>
</protein>
<keyword evidence="2" id="KW-1133">Transmembrane helix</keyword>
<proteinExistence type="predicted"/>
<keyword evidence="2" id="KW-0812">Transmembrane</keyword>
<reference evidence="4" key="2">
    <citation type="submission" date="2015-01" db="EMBL/GenBank/DDBJ databases">
        <title>Evolutionary Origins and Diversification of the Mycorrhizal Mutualists.</title>
        <authorList>
            <consortium name="DOE Joint Genome Institute"/>
            <consortium name="Mycorrhizal Genomics Consortium"/>
            <person name="Kohler A."/>
            <person name="Kuo A."/>
            <person name="Nagy L.G."/>
            <person name="Floudas D."/>
            <person name="Copeland A."/>
            <person name="Barry K.W."/>
            <person name="Cichocki N."/>
            <person name="Veneault-Fourrey C."/>
            <person name="LaButti K."/>
            <person name="Lindquist E.A."/>
            <person name="Lipzen A."/>
            <person name="Lundell T."/>
            <person name="Morin E."/>
            <person name="Murat C."/>
            <person name="Riley R."/>
            <person name="Ohm R."/>
            <person name="Sun H."/>
            <person name="Tunlid A."/>
            <person name="Henrissat B."/>
            <person name="Grigoriev I.V."/>
            <person name="Hibbett D.S."/>
            <person name="Martin F."/>
        </authorList>
    </citation>
    <scope>NUCLEOTIDE SEQUENCE [LARGE SCALE GENOMIC DNA]</scope>
    <source>
        <strain evidence="4">F 1598</strain>
    </source>
</reference>
<dbReference type="EMBL" id="KN833068">
    <property type="protein sequence ID" value="KIM74048.1"/>
    <property type="molecule type" value="Genomic_DNA"/>
</dbReference>
<organism evidence="3 4">
    <name type="scientific">Piloderma croceum (strain F 1598)</name>
    <dbReference type="NCBI Taxonomy" id="765440"/>
    <lineage>
        <taxon>Eukaryota</taxon>
        <taxon>Fungi</taxon>
        <taxon>Dikarya</taxon>
        <taxon>Basidiomycota</taxon>
        <taxon>Agaricomycotina</taxon>
        <taxon>Agaricomycetes</taxon>
        <taxon>Agaricomycetidae</taxon>
        <taxon>Atheliales</taxon>
        <taxon>Atheliaceae</taxon>
        <taxon>Piloderma</taxon>
    </lineage>
</organism>
<dbReference type="InParanoid" id="A0A0C3AJM6"/>
<evidence type="ECO:0000256" key="1">
    <source>
        <dbReference type="SAM" id="MobiDB-lite"/>
    </source>
</evidence>
<keyword evidence="4" id="KW-1185">Reference proteome</keyword>
<dbReference type="HOGENOM" id="CLU_713928_0_0_1"/>
<feature type="transmembrane region" description="Helical" evidence="2">
    <location>
        <begin position="185"/>
        <end position="204"/>
    </location>
</feature>
<feature type="transmembrane region" description="Helical" evidence="2">
    <location>
        <begin position="225"/>
        <end position="246"/>
    </location>
</feature>